<keyword evidence="3 7" id="KW-0963">Cytoplasm</keyword>
<evidence type="ECO:0000256" key="3">
    <source>
        <dbReference type="ARBA" id="ARBA00022490"/>
    </source>
</evidence>
<dbReference type="Gene3D" id="3.30.540.10">
    <property type="entry name" value="Fructose-1,6-Bisphosphatase, subunit A, domain 1"/>
    <property type="match status" value="1"/>
</dbReference>
<keyword evidence="12" id="KW-1185">Reference proteome</keyword>
<dbReference type="EMBL" id="CP091512">
    <property type="protein sequence ID" value="UOO93053.1"/>
    <property type="molecule type" value="Genomic_DNA"/>
</dbReference>
<evidence type="ECO:0000256" key="7">
    <source>
        <dbReference type="HAMAP-Rule" id="MF_01855"/>
    </source>
</evidence>
<dbReference type="InterPro" id="IPR000146">
    <property type="entry name" value="FBPase_class-1"/>
</dbReference>
<keyword evidence="7" id="KW-0460">Magnesium</keyword>
<feature type="binding site" evidence="7">
    <location>
        <position position="108"/>
    </location>
    <ligand>
        <name>Mg(2+)</name>
        <dbReference type="ChEBI" id="CHEBI:18420"/>
        <label>1</label>
    </ligand>
</feature>
<dbReference type="PIRSF" id="PIRSF000904">
    <property type="entry name" value="FBPtase_SBPase"/>
    <property type="match status" value="1"/>
</dbReference>
<comment type="catalytic activity">
    <reaction evidence="1 7">
        <text>beta-D-fructose 1,6-bisphosphate + H2O = beta-D-fructose 6-phosphate + phosphate</text>
        <dbReference type="Rhea" id="RHEA:11064"/>
        <dbReference type="ChEBI" id="CHEBI:15377"/>
        <dbReference type="ChEBI" id="CHEBI:32966"/>
        <dbReference type="ChEBI" id="CHEBI:43474"/>
        <dbReference type="ChEBI" id="CHEBI:57634"/>
        <dbReference type="EC" id="3.1.3.11"/>
    </reaction>
</comment>
<evidence type="ECO:0000256" key="4">
    <source>
        <dbReference type="ARBA" id="ARBA00022801"/>
    </source>
</evidence>
<evidence type="ECO:0000256" key="2">
    <source>
        <dbReference type="ARBA" id="ARBA00010941"/>
    </source>
</evidence>
<proteinExistence type="inferred from homology"/>
<dbReference type="EC" id="3.1.3.11" evidence="7"/>
<dbReference type="Pfam" id="PF00316">
    <property type="entry name" value="FBPase"/>
    <property type="match status" value="1"/>
</dbReference>
<feature type="binding site" evidence="7">
    <location>
        <position position="110"/>
    </location>
    <ligand>
        <name>Mg(2+)</name>
        <dbReference type="ChEBI" id="CHEBI:18420"/>
        <label>1</label>
    </ligand>
</feature>
<feature type="binding site" evidence="7">
    <location>
        <begin position="111"/>
        <end position="114"/>
    </location>
    <ligand>
        <name>substrate</name>
    </ligand>
</feature>
<evidence type="ECO:0000259" key="9">
    <source>
        <dbReference type="Pfam" id="PF00316"/>
    </source>
</evidence>
<feature type="binding site" evidence="7">
    <location>
        <position position="199"/>
    </location>
    <ligand>
        <name>substrate</name>
    </ligand>
</feature>
<evidence type="ECO:0000256" key="1">
    <source>
        <dbReference type="ARBA" id="ARBA00001273"/>
    </source>
</evidence>
<gene>
    <name evidence="7" type="primary">fbp</name>
    <name evidence="11" type="ORF">LVJ81_03205</name>
</gene>
<evidence type="ECO:0000259" key="10">
    <source>
        <dbReference type="Pfam" id="PF18913"/>
    </source>
</evidence>
<comment type="pathway">
    <text evidence="6">Carbohydrate biosynthesis.</text>
</comment>
<sequence length="329" mass="35814">MAQNLRAFLQEHASAHQIDAALIDVMNTVADTCVAISSKVRLGDLAGIIGEAGSGNVQGEDQKKLDVIANNMLVEALQGNKHVAGLASEEEDNFVAGNVDGKYLVLFDPLDGSSNIDVNISIGTIFSILPHEGTLELDSFLQAGNQQVASGYALYGPQTLFVLTLRHGVFVFTLNDANEFVLTRDTCQISPSTKEFAINMSNQRHWQSAMQTYVAELLEGKTGKRGKDYNMRWVASMVAEVHRILMRSGVFMYPKDSRDPSKAGKLRLMYEANPMSLLVVQAGGASTNAHENILDIQPQGLHQRVSVVLGSTDEVSYVTEKHVSSNMQA</sequence>
<dbReference type="PANTHER" id="PTHR11556">
    <property type="entry name" value="FRUCTOSE-1,6-BISPHOSPHATASE-RELATED"/>
    <property type="match status" value="1"/>
</dbReference>
<feature type="domain" description="Fructose-1-6-bisphosphatase class I N-terminal" evidence="9">
    <location>
        <begin position="10"/>
        <end position="184"/>
    </location>
</feature>
<keyword evidence="5 7" id="KW-0119">Carbohydrate metabolism</keyword>
<feature type="binding site" evidence="7">
    <location>
        <position position="111"/>
    </location>
    <ligand>
        <name>Mg(2+)</name>
        <dbReference type="ChEBI" id="CHEBI:18420"/>
        <label>2</label>
    </ligand>
</feature>
<dbReference type="RefSeq" id="WP_019958022.1">
    <property type="nucleotide sequence ID" value="NZ_CP091512.1"/>
</dbReference>
<protein>
    <recommendedName>
        <fullName evidence="7">Fructose-1,6-bisphosphatase class 1</fullName>
        <shortName evidence="7">FBPase class 1</shortName>
        <ecNumber evidence="7">3.1.3.11</ecNumber>
    </recommendedName>
    <alternativeName>
        <fullName evidence="7">D-fructose-1,6-bisphosphate 1-phosphohydrolase class 1</fullName>
    </alternativeName>
</protein>
<evidence type="ECO:0000256" key="8">
    <source>
        <dbReference type="RuleBase" id="RU000508"/>
    </source>
</evidence>
<comment type="subunit">
    <text evidence="7">Homotetramer.</text>
</comment>
<dbReference type="Pfam" id="PF18913">
    <property type="entry name" value="FBPase_C"/>
    <property type="match status" value="1"/>
</dbReference>
<dbReference type="Gene3D" id="3.40.190.80">
    <property type="match status" value="1"/>
</dbReference>
<feature type="binding site" evidence="7">
    <location>
        <position position="265"/>
    </location>
    <ligand>
        <name>substrate</name>
    </ligand>
</feature>
<dbReference type="CDD" id="cd00354">
    <property type="entry name" value="FBPase"/>
    <property type="match status" value="1"/>
</dbReference>
<accession>A0ABY4EBC4</accession>
<comment type="similarity">
    <text evidence="2 7 8">Belongs to the FBPase class 1 family.</text>
</comment>
<feature type="binding site" evidence="7">
    <location>
        <position position="271"/>
    </location>
    <ligand>
        <name>Mg(2+)</name>
        <dbReference type="ChEBI" id="CHEBI:18420"/>
        <label>2</label>
    </ligand>
</feature>
<comment type="subcellular location">
    <subcellularLocation>
        <location evidence="7">Cytoplasm</location>
    </subcellularLocation>
</comment>
<name>A0ABY4EBC4_VITST</name>
<reference evidence="11" key="2">
    <citation type="journal article" date="2022" name="Res Sq">
        <title>Evolution of multicellular longitudinally dividing oral cavity symbionts (Neisseriaceae).</title>
        <authorList>
            <person name="Nyongesa S."/>
            <person name="Weber P."/>
            <person name="Bernet E."/>
            <person name="Pullido F."/>
            <person name="Nieckarz M."/>
            <person name="Delaby M."/>
            <person name="Nieves C."/>
            <person name="Viehboeck T."/>
            <person name="Krause N."/>
            <person name="Rivera-Millot A."/>
            <person name="Nakamura A."/>
            <person name="Vischer N."/>
            <person name="VanNieuwenhze M."/>
            <person name="Brun Y."/>
            <person name="Cava F."/>
            <person name="Bulgheresi S."/>
            <person name="Veyrier F."/>
        </authorList>
    </citation>
    <scope>NUCLEOTIDE SEQUENCE</scope>
    <source>
        <strain evidence="11">SAG 1488-6</strain>
    </source>
</reference>
<feature type="domain" description="Fructose-1-6-bisphosphatase class 1 C-terminal" evidence="10">
    <location>
        <begin position="190"/>
        <end position="320"/>
    </location>
</feature>
<feature type="binding site" evidence="7">
    <location>
        <position position="89"/>
    </location>
    <ligand>
        <name>Mg(2+)</name>
        <dbReference type="ChEBI" id="CHEBI:18420"/>
        <label>1</label>
    </ligand>
</feature>
<comment type="cofactor">
    <cofactor evidence="7">
        <name>Mg(2+)</name>
        <dbReference type="ChEBI" id="CHEBI:18420"/>
    </cofactor>
    <text evidence="7">Binds 2 magnesium ions per subunit.</text>
</comment>
<dbReference type="Proteomes" id="UP000832034">
    <property type="component" value="Chromosome"/>
</dbReference>
<dbReference type="PRINTS" id="PR00115">
    <property type="entry name" value="F16BPHPHTASE"/>
</dbReference>
<keyword evidence="7" id="KW-0479">Metal-binding</keyword>
<dbReference type="PANTHER" id="PTHR11556:SF35">
    <property type="entry name" value="SEDOHEPTULOSE-1,7-BISPHOSPHATASE, CHLOROPLASTIC"/>
    <property type="match status" value="1"/>
</dbReference>
<evidence type="ECO:0000313" key="12">
    <source>
        <dbReference type="Proteomes" id="UP000832034"/>
    </source>
</evidence>
<dbReference type="InterPro" id="IPR033391">
    <property type="entry name" value="FBPase_N"/>
</dbReference>
<dbReference type="NCBIfam" id="NF006780">
    <property type="entry name" value="PRK09293.1-4"/>
    <property type="match status" value="1"/>
</dbReference>
<dbReference type="SUPFAM" id="SSF56655">
    <property type="entry name" value="Carbohydrate phosphatase"/>
    <property type="match status" value="1"/>
</dbReference>
<evidence type="ECO:0000256" key="5">
    <source>
        <dbReference type="ARBA" id="ARBA00023277"/>
    </source>
</evidence>
<comment type="caution">
    <text evidence="7">Lacks conserved residue(s) required for the propagation of feature annotation.</text>
</comment>
<evidence type="ECO:0000256" key="6">
    <source>
        <dbReference type="ARBA" id="ARBA00024331"/>
    </source>
</evidence>
<dbReference type="PIRSF" id="PIRSF500210">
    <property type="entry name" value="FBPtase"/>
    <property type="match status" value="1"/>
</dbReference>
<evidence type="ECO:0000313" key="11">
    <source>
        <dbReference type="EMBL" id="UOO93053.1"/>
    </source>
</evidence>
<dbReference type="HAMAP" id="MF_01855">
    <property type="entry name" value="FBPase_class1"/>
    <property type="match status" value="1"/>
</dbReference>
<dbReference type="InterPro" id="IPR028343">
    <property type="entry name" value="FBPtase"/>
</dbReference>
<dbReference type="GO" id="GO:0042132">
    <property type="term" value="F:fructose 1,6-bisphosphate 1-phosphatase activity"/>
    <property type="evidence" value="ECO:0007669"/>
    <property type="project" value="UniProtKB-EC"/>
</dbReference>
<organism evidence="11 12">
    <name type="scientific">Vitreoscilla stercoraria</name>
    <dbReference type="NCBI Taxonomy" id="61"/>
    <lineage>
        <taxon>Bacteria</taxon>
        <taxon>Pseudomonadati</taxon>
        <taxon>Pseudomonadota</taxon>
        <taxon>Betaproteobacteria</taxon>
        <taxon>Neisseriales</taxon>
        <taxon>Neisseriaceae</taxon>
        <taxon>Vitreoscilla</taxon>
    </lineage>
</organism>
<reference evidence="11" key="1">
    <citation type="submission" date="2021-12" db="EMBL/GenBank/DDBJ databases">
        <authorList>
            <person name="Veyrier F.J."/>
        </authorList>
    </citation>
    <scope>NUCLEOTIDE SEQUENCE</scope>
    <source>
        <strain evidence="11">SAG 1488-6</strain>
    </source>
</reference>
<dbReference type="InterPro" id="IPR044015">
    <property type="entry name" value="FBPase_C_dom"/>
</dbReference>
<feature type="binding site" evidence="7">
    <location>
        <position position="108"/>
    </location>
    <ligand>
        <name>Mg(2+)</name>
        <dbReference type="ChEBI" id="CHEBI:18420"/>
        <label>2</label>
    </ligand>
</feature>
<dbReference type="NCBIfam" id="NF006779">
    <property type="entry name" value="PRK09293.1-3"/>
    <property type="match status" value="1"/>
</dbReference>
<keyword evidence="4 7" id="KW-0378">Hydrolase</keyword>